<comment type="caution">
    <text evidence="1">The sequence shown here is derived from an EMBL/GenBank/DDBJ whole genome shotgun (WGS) entry which is preliminary data.</text>
</comment>
<gene>
    <name evidence="1" type="ORF">JVT61DRAFT_6424</name>
</gene>
<evidence type="ECO:0000313" key="1">
    <source>
        <dbReference type="EMBL" id="KAG6373291.1"/>
    </source>
</evidence>
<proteinExistence type="predicted"/>
<accession>A0A8I3A6K2</accession>
<evidence type="ECO:0000313" key="2">
    <source>
        <dbReference type="Proteomes" id="UP000683000"/>
    </source>
</evidence>
<organism evidence="1 2">
    <name type="scientific">Boletus reticuloceps</name>
    <dbReference type="NCBI Taxonomy" id="495285"/>
    <lineage>
        <taxon>Eukaryota</taxon>
        <taxon>Fungi</taxon>
        <taxon>Dikarya</taxon>
        <taxon>Basidiomycota</taxon>
        <taxon>Agaricomycotina</taxon>
        <taxon>Agaricomycetes</taxon>
        <taxon>Agaricomycetidae</taxon>
        <taxon>Boletales</taxon>
        <taxon>Boletineae</taxon>
        <taxon>Boletaceae</taxon>
        <taxon>Boletoideae</taxon>
        <taxon>Boletus</taxon>
    </lineage>
</organism>
<dbReference type="AlphaFoldDB" id="A0A8I3A6K2"/>
<name>A0A8I3A6K2_9AGAM</name>
<dbReference type="EMBL" id="JAGFBS010000022">
    <property type="protein sequence ID" value="KAG6373291.1"/>
    <property type="molecule type" value="Genomic_DNA"/>
</dbReference>
<dbReference type="Proteomes" id="UP000683000">
    <property type="component" value="Unassembled WGS sequence"/>
</dbReference>
<dbReference type="OrthoDB" id="3270899at2759"/>
<reference evidence="1" key="1">
    <citation type="submission" date="2021-03" db="EMBL/GenBank/DDBJ databases">
        <title>Evolutionary innovations through gain and loss of genes in the ectomycorrhizal Boletales.</title>
        <authorList>
            <person name="Wu G."/>
            <person name="Miyauchi S."/>
            <person name="Morin E."/>
            <person name="Yang Z.-L."/>
            <person name="Xu J."/>
            <person name="Martin F.M."/>
        </authorList>
    </citation>
    <scope>NUCLEOTIDE SEQUENCE</scope>
    <source>
        <strain evidence="1">BR01</strain>
    </source>
</reference>
<sequence length="85" mass="9275">MKFWPLVPSLQMVGYKWNIVTILNMIAVEHGWTHPKTTLLIPGCPIPVGTILKHSHGNCGHCVILPEEDVRGTGTAATHKVHGTS</sequence>
<keyword evidence="2" id="KW-1185">Reference proteome</keyword>
<protein>
    <submittedName>
        <fullName evidence="1">Uncharacterized protein</fullName>
    </submittedName>
</protein>